<comment type="similarity">
    <text evidence="1 2">Belongs to the peptidase S10 family.</text>
</comment>
<dbReference type="InterPro" id="IPR005225">
    <property type="entry name" value="Small_GTP-bd"/>
</dbReference>
<dbReference type="CDD" id="cd00157">
    <property type="entry name" value="Rho"/>
    <property type="match status" value="1"/>
</dbReference>
<dbReference type="PANTHER" id="PTHR11802:SF418">
    <property type="entry name" value="SERINE CARBOXYPEPTIDASE CTSA-1.1"/>
    <property type="match status" value="1"/>
</dbReference>
<dbReference type="PROSITE" id="PS51419">
    <property type="entry name" value="RAB"/>
    <property type="match status" value="1"/>
</dbReference>
<evidence type="ECO:0000313" key="3">
    <source>
        <dbReference type="Proteomes" id="UP000887561"/>
    </source>
</evidence>
<keyword evidence="2" id="KW-0378">Hydrolase</keyword>
<dbReference type="InterPro" id="IPR027417">
    <property type="entry name" value="P-loop_NTPase"/>
</dbReference>
<dbReference type="InterPro" id="IPR001806">
    <property type="entry name" value="Small_GTPase"/>
</dbReference>
<evidence type="ECO:0000256" key="2">
    <source>
        <dbReference type="RuleBase" id="RU361156"/>
    </source>
</evidence>
<dbReference type="PROSITE" id="PS00131">
    <property type="entry name" value="CARBOXYPEPT_SER_SER"/>
    <property type="match status" value="1"/>
</dbReference>
<dbReference type="PANTHER" id="PTHR11802">
    <property type="entry name" value="SERINE PROTEASE FAMILY S10 SERINE CARBOXYPEPTIDASE"/>
    <property type="match status" value="1"/>
</dbReference>
<dbReference type="SMART" id="SM00174">
    <property type="entry name" value="RHO"/>
    <property type="match status" value="1"/>
</dbReference>
<dbReference type="AlphaFoldDB" id="A0A915M7F6"/>
<dbReference type="GO" id="GO:0003924">
    <property type="term" value="F:GTPase activity"/>
    <property type="evidence" value="ECO:0007669"/>
    <property type="project" value="InterPro"/>
</dbReference>
<dbReference type="SUPFAM" id="SSF53474">
    <property type="entry name" value="alpha/beta-Hydrolases"/>
    <property type="match status" value="1"/>
</dbReference>
<dbReference type="GO" id="GO:0005525">
    <property type="term" value="F:GTP binding"/>
    <property type="evidence" value="ECO:0007669"/>
    <property type="project" value="InterPro"/>
</dbReference>
<dbReference type="Gene3D" id="3.40.50.300">
    <property type="entry name" value="P-loop containing nucleotide triphosphate hydrolases"/>
    <property type="match status" value="2"/>
</dbReference>
<evidence type="ECO:0000256" key="1">
    <source>
        <dbReference type="ARBA" id="ARBA00009431"/>
    </source>
</evidence>
<sequence length="501" mass="55986">MSTVGKTCMLISYTTDSFPREYVPTVFDNYSAPITVDGHSVNLGLWDTAGQEDYDRLRPLSYPQTDVFILCFSVVSPGTKIDLRDDPATLRALQNEKKTVISRAQCQKVAAKIKAYAYCECSKIVDRFFVLEEDILQNEENNNDNIGEEEDAIVSLPGLNFKLNFKHYSGCSSLDGLLSELGPYIVQEDGKTLNKNPYSWNKYASIVFIEAPAGVGYSYSSDGNTTTSDDLTSLENYEAIKQFFARHNTFRNHSVYITGESYGGVYLPTLGARIVDGQGEFPINLKGMAIGNGYMNAKMNIDTSVRFAYGHGIIDQKVWNTLEMECCRGCIDGCDLSGLGQSCGRMVEDIFEFLWHSDPSPGRNSMKMESTLHGSPSVPCLNDTALTTYMNLPEVRKAIHIPDNLGHWDICSDDITEKYQKQIDDTSPFVKKIIKAHARVLLYYGDTDMACNFMLGQEFCSKLGLKVLFRGAGHMAPQWRAPQMDHNVCPMGWEQDGSEEL</sequence>
<dbReference type="WBParaSite" id="scaffold30294_cov222.g20805">
    <property type="protein sequence ID" value="scaffold30294_cov222.g20805"/>
    <property type="gene ID" value="scaffold30294_cov222.g20805"/>
</dbReference>
<dbReference type="GO" id="GO:0004185">
    <property type="term" value="F:serine-type carboxypeptidase activity"/>
    <property type="evidence" value="ECO:0007669"/>
    <property type="project" value="UniProtKB-UniRule"/>
</dbReference>
<proteinExistence type="inferred from homology"/>
<dbReference type="InterPro" id="IPR001563">
    <property type="entry name" value="Peptidase_S10"/>
</dbReference>
<dbReference type="Pfam" id="PF00071">
    <property type="entry name" value="Ras"/>
    <property type="match status" value="1"/>
</dbReference>
<dbReference type="PROSITE" id="PS51420">
    <property type="entry name" value="RHO"/>
    <property type="match status" value="1"/>
</dbReference>
<dbReference type="SUPFAM" id="SSF52540">
    <property type="entry name" value="P-loop containing nucleoside triphosphate hydrolases"/>
    <property type="match status" value="1"/>
</dbReference>
<dbReference type="SMART" id="SM00175">
    <property type="entry name" value="RAB"/>
    <property type="match status" value="1"/>
</dbReference>
<protein>
    <recommendedName>
        <fullName evidence="2">Carboxypeptidase</fullName>
        <ecNumber evidence="2">3.4.16.-</ecNumber>
    </recommendedName>
</protein>
<evidence type="ECO:0000313" key="4">
    <source>
        <dbReference type="WBParaSite" id="scaffold30294_cov222.g20805"/>
    </source>
</evidence>
<keyword evidence="3" id="KW-1185">Reference proteome</keyword>
<dbReference type="PRINTS" id="PR00724">
    <property type="entry name" value="CRBOXYPTASEC"/>
</dbReference>
<dbReference type="InterPro" id="IPR018202">
    <property type="entry name" value="Ser_caboxypep_ser_AS"/>
</dbReference>
<dbReference type="EC" id="3.4.16.-" evidence="2"/>
<dbReference type="Gene3D" id="3.40.50.1820">
    <property type="entry name" value="alpha/beta hydrolase"/>
    <property type="match status" value="1"/>
</dbReference>
<keyword evidence="2" id="KW-0645">Protease</keyword>
<dbReference type="GO" id="GO:0006508">
    <property type="term" value="P:proteolysis"/>
    <property type="evidence" value="ECO:0007669"/>
    <property type="project" value="UniProtKB-KW"/>
</dbReference>
<organism evidence="3 4">
    <name type="scientific">Meloidogyne javanica</name>
    <name type="common">Root-knot nematode worm</name>
    <dbReference type="NCBI Taxonomy" id="6303"/>
    <lineage>
        <taxon>Eukaryota</taxon>
        <taxon>Metazoa</taxon>
        <taxon>Ecdysozoa</taxon>
        <taxon>Nematoda</taxon>
        <taxon>Chromadorea</taxon>
        <taxon>Rhabditida</taxon>
        <taxon>Tylenchina</taxon>
        <taxon>Tylenchomorpha</taxon>
        <taxon>Tylenchoidea</taxon>
        <taxon>Meloidogynidae</taxon>
        <taxon>Meloidogyninae</taxon>
        <taxon>Meloidogyne</taxon>
        <taxon>Meloidogyne incognita group</taxon>
    </lineage>
</organism>
<keyword evidence="2" id="KW-0121">Carboxypeptidase</keyword>
<reference evidence="4" key="1">
    <citation type="submission" date="2022-11" db="UniProtKB">
        <authorList>
            <consortium name="WormBaseParasite"/>
        </authorList>
    </citation>
    <scope>IDENTIFICATION</scope>
</reference>
<accession>A0A915M7F6</accession>
<dbReference type="NCBIfam" id="TIGR00231">
    <property type="entry name" value="small_GTP"/>
    <property type="match status" value="1"/>
</dbReference>
<dbReference type="SMART" id="SM00173">
    <property type="entry name" value="RAS"/>
    <property type="match status" value="1"/>
</dbReference>
<dbReference type="InterPro" id="IPR029058">
    <property type="entry name" value="AB_hydrolase_fold"/>
</dbReference>
<dbReference type="Pfam" id="PF00450">
    <property type="entry name" value="Peptidase_S10"/>
    <property type="match status" value="1"/>
</dbReference>
<name>A0A915M7F6_MELJA</name>
<dbReference type="Proteomes" id="UP000887561">
    <property type="component" value="Unplaced"/>
</dbReference>